<comment type="caution">
    <text evidence="11">The sequence shown here is derived from an EMBL/GenBank/DDBJ whole genome shotgun (WGS) entry which is preliminary data.</text>
</comment>
<dbReference type="GO" id="GO:1903806">
    <property type="term" value="P:L-isoleucine import across plasma membrane"/>
    <property type="evidence" value="ECO:0007669"/>
    <property type="project" value="TreeGrafter"/>
</dbReference>
<dbReference type="PANTHER" id="PTHR11795:SF371">
    <property type="entry name" value="HIGH-AFFINITY BRANCHED-CHAIN AMINO ACID TRANSPORT SYSTEM PERMEASE PROTEIN LIVH"/>
    <property type="match status" value="1"/>
</dbReference>
<evidence type="ECO:0000256" key="4">
    <source>
        <dbReference type="ARBA" id="ARBA00022519"/>
    </source>
</evidence>
<protein>
    <submittedName>
        <fullName evidence="11">Branched-chain amino acid ABC transporter permease</fullName>
    </submittedName>
</protein>
<name>A0A6B1D740_9CHLR</name>
<dbReference type="GO" id="GO:0005304">
    <property type="term" value="F:L-valine transmembrane transporter activity"/>
    <property type="evidence" value="ECO:0007669"/>
    <property type="project" value="TreeGrafter"/>
</dbReference>
<feature type="transmembrane region" description="Helical" evidence="10">
    <location>
        <begin position="90"/>
        <end position="109"/>
    </location>
</feature>
<evidence type="ECO:0000256" key="3">
    <source>
        <dbReference type="ARBA" id="ARBA00022475"/>
    </source>
</evidence>
<accession>A0A6B1D740</accession>
<dbReference type="Pfam" id="PF02653">
    <property type="entry name" value="BPD_transp_2"/>
    <property type="match status" value="1"/>
</dbReference>
<evidence type="ECO:0000256" key="5">
    <source>
        <dbReference type="ARBA" id="ARBA00022692"/>
    </source>
</evidence>
<dbReference type="InterPro" id="IPR001851">
    <property type="entry name" value="ABC_transp_permease"/>
</dbReference>
<dbReference type="GO" id="GO:0015188">
    <property type="term" value="F:L-isoleucine transmembrane transporter activity"/>
    <property type="evidence" value="ECO:0007669"/>
    <property type="project" value="TreeGrafter"/>
</dbReference>
<evidence type="ECO:0000256" key="8">
    <source>
        <dbReference type="ARBA" id="ARBA00023136"/>
    </source>
</evidence>
<keyword evidence="7 10" id="KW-1133">Transmembrane helix</keyword>
<dbReference type="GO" id="GO:0015190">
    <property type="term" value="F:L-leucine transmembrane transporter activity"/>
    <property type="evidence" value="ECO:0007669"/>
    <property type="project" value="TreeGrafter"/>
</dbReference>
<evidence type="ECO:0000256" key="7">
    <source>
        <dbReference type="ARBA" id="ARBA00022989"/>
    </source>
</evidence>
<evidence type="ECO:0000256" key="9">
    <source>
        <dbReference type="ARBA" id="ARBA00037998"/>
    </source>
</evidence>
<keyword evidence="5 10" id="KW-0812">Transmembrane</keyword>
<comment type="similarity">
    <text evidence="9">Belongs to the binding-protein-dependent transport system permease family. LivHM subfamily.</text>
</comment>
<dbReference type="GO" id="GO:0042941">
    <property type="term" value="P:D-alanine transmembrane transport"/>
    <property type="evidence" value="ECO:0007669"/>
    <property type="project" value="TreeGrafter"/>
</dbReference>
<feature type="transmembrane region" description="Helical" evidence="10">
    <location>
        <begin position="59"/>
        <end position="83"/>
    </location>
</feature>
<evidence type="ECO:0000313" key="11">
    <source>
        <dbReference type="EMBL" id="MYC95389.1"/>
    </source>
</evidence>
<evidence type="ECO:0000256" key="10">
    <source>
        <dbReference type="SAM" id="Phobius"/>
    </source>
</evidence>
<feature type="transmembrane region" description="Helical" evidence="10">
    <location>
        <begin position="21"/>
        <end position="39"/>
    </location>
</feature>
<dbReference type="GO" id="GO:0015808">
    <property type="term" value="P:L-alanine transport"/>
    <property type="evidence" value="ECO:0007669"/>
    <property type="project" value="TreeGrafter"/>
</dbReference>
<feature type="transmembrane region" description="Helical" evidence="10">
    <location>
        <begin position="198"/>
        <end position="221"/>
    </location>
</feature>
<keyword evidence="6" id="KW-0029">Amino-acid transport</keyword>
<dbReference type="GO" id="GO:0005886">
    <property type="term" value="C:plasma membrane"/>
    <property type="evidence" value="ECO:0007669"/>
    <property type="project" value="UniProtKB-SubCell"/>
</dbReference>
<evidence type="ECO:0000256" key="1">
    <source>
        <dbReference type="ARBA" id="ARBA00004651"/>
    </source>
</evidence>
<dbReference type="CDD" id="cd06582">
    <property type="entry name" value="TM_PBP1_LivH_like"/>
    <property type="match status" value="1"/>
</dbReference>
<feature type="transmembrane region" description="Helical" evidence="10">
    <location>
        <begin position="157"/>
        <end position="178"/>
    </location>
</feature>
<dbReference type="AlphaFoldDB" id="A0A6B1D740"/>
<keyword evidence="4" id="KW-0997">Cell inner membrane</keyword>
<gene>
    <name evidence="11" type="ORF">F4X14_10490</name>
</gene>
<keyword evidence="2" id="KW-0813">Transport</keyword>
<keyword evidence="3" id="KW-1003">Cell membrane</keyword>
<dbReference type="GO" id="GO:0015192">
    <property type="term" value="F:L-phenylalanine transmembrane transporter activity"/>
    <property type="evidence" value="ECO:0007669"/>
    <property type="project" value="TreeGrafter"/>
</dbReference>
<dbReference type="PANTHER" id="PTHR11795">
    <property type="entry name" value="BRANCHED-CHAIN AMINO ACID TRANSPORT SYSTEM PERMEASE PROTEIN LIVH"/>
    <property type="match status" value="1"/>
</dbReference>
<evidence type="ECO:0000256" key="6">
    <source>
        <dbReference type="ARBA" id="ARBA00022970"/>
    </source>
</evidence>
<dbReference type="EMBL" id="VXMH01000055">
    <property type="protein sequence ID" value="MYC95389.1"/>
    <property type="molecule type" value="Genomic_DNA"/>
</dbReference>
<proteinExistence type="inferred from homology"/>
<sequence length="357" mass="37757">MTSSPVKAQAAGRDGRASLKQFTRALGAAIVVLVIWRVTTVGLAEGYPASFWISQALNGLVLGGVYALVALGYTLVYGILFMINFAHGEVMMIGGITGFFALQFAQARGWMEGPWPVVVVALLLIMFIGMAASVLIGVTLERLAYRPLRQAPRLVPLISAIGASLFLQYSVLLIFGVSPHSYRKPALISGGLRLGDVFIPYTGAIIFITSILLMLALYFIIQRTKLGRAMRAVAEDRSTASLMGVDVNAVIVVTFMLGSALAGAAGVMLGFHNTVVKFNSGFIPGLKAFTAAVLGGIGNIPGAMFGALILGLIEAIGPSALGIPTEYKDVIAFTMLVLILIFRPTGLFGEVLSEKKA</sequence>
<keyword evidence="8 10" id="KW-0472">Membrane</keyword>
<feature type="transmembrane region" description="Helical" evidence="10">
    <location>
        <begin position="330"/>
        <end position="349"/>
    </location>
</feature>
<feature type="transmembrane region" description="Helical" evidence="10">
    <location>
        <begin position="115"/>
        <end position="136"/>
    </location>
</feature>
<comment type="subcellular location">
    <subcellularLocation>
        <location evidence="1">Cell membrane</location>
        <topology evidence="1">Multi-pass membrane protein</topology>
    </subcellularLocation>
</comment>
<reference evidence="11" key="1">
    <citation type="submission" date="2019-09" db="EMBL/GenBank/DDBJ databases">
        <title>Characterisation of the sponge microbiome using genome-centric metagenomics.</title>
        <authorList>
            <person name="Engelberts J.P."/>
            <person name="Robbins S.J."/>
            <person name="De Goeij J.M."/>
            <person name="Aranda M."/>
            <person name="Bell S.C."/>
            <person name="Webster N.S."/>
        </authorList>
    </citation>
    <scope>NUCLEOTIDE SEQUENCE</scope>
    <source>
        <strain evidence="11">SB0661_bin_32</strain>
    </source>
</reference>
<feature type="transmembrane region" description="Helical" evidence="10">
    <location>
        <begin position="247"/>
        <end position="269"/>
    </location>
</feature>
<evidence type="ECO:0000256" key="2">
    <source>
        <dbReference type="ARBA" id="ARBA00022448"/>
    </source>
</evidence>
<organism evidence="11">
    <name type="scientific">Caldilineaceae bacterium SB0661_bin_32</name>
    <dbReference type="NCBI Taxonomy" id="2605255"/>
    <lineage>
        <taxon>Bacteria</taxon>
        <taxon>Bacillati</taxon>
        <taxon>Chloroflexota</taxon>
        <taxon>Caldilineae</taxon>
        <taxon>Caldilineales</taxon>
        <taxon>Caldilineaceae</taxon>
    </lineage>
</organism>
<dbReference type="InterPro" id="IPR052157">
    <property type="entry name" value="BCAA_transport_permease"/>
</dbReference>
<feature type="transmembrane region" description="Helical" evidence="10">
    <location>
        <begin position="289"/>
        <end position="310"/>
    </location>
</feature>